<dbReference type="CDD" id="cd06532">
    <property type="entry name" value="Glyco_transf_25"/>
    <property type="match status" value="1"/>
</dbReference>
<dbReference type="InterPro" id="IPR002654">
    <property type="entry name" value="Glyco_trans_25"/>
</dbReference>
<dbReference type="Proteomes" id="UP001171165">
    <property type="component" value="Unassembled WGS sequence"/>
</dbReference>
<organism evidence="2 3">
    <name type="scientific">Proteus mirabilis</name>
    <dbReference type="NCBI Taxonomy" id="584"/>
    <lineage>
        <taxon>Bacteria</taxon>
        <taxon>Pseudomonadati</taxon>
        <taxon>Pseudomonadota</taxon>
        <taxon>Gammaproteobacteria</taxon>
        <taxon>Enterobacterales</taxon>
        <taxon>Morganellaceae</taxon>
        <taxon>Proteus</taxon>
    </lineage>
</organism>
<sequence length="245" mass="28298">MKIYIVNLEKDIERKASIKAQLDALNLDYQFISAVYGKALSQEEIAQLSPDFEKTRLTLPELGCALSHLKVYREIIKNNDKIALILEDDVKINSDLIELLEYISKQNNSNKAEVIILGKVNEYIDSFKKRINKQYSIATAIDSSGTYCYCVNHLAAKKLLEFLQPVWLVADEWKLLREKNIISLKAVVPSPITFTELADISTISDTPRALLTNFDKEKRKRSFSEAIRLLFWRIFIRSWVKKIRP</sequence>
<evidence type="ECO:0000313" key="2">
    <source>
        <dbReference type="EMBL" id="EKW9777125.1"/>
    </source>
</evidence>
<dbReference type="EMBL" id="ABKSPD020000011">
    <property type="protein sequence ID" value="EKW9777125.1"/>
    <property type="molecule type" value="Genomic_DNA"/>
</dbReference>
<comment type="caution">
    <text evidence="2">The sequence shown here is derived from an EMBL/GenBank/DDBJ whole genome shotgun (WGS) entry which is preliminary data.</text>
</comment>
<evidence type="ECO:0000313" key="3">
    <source>
        <dbReference type="Proteomes" id="UP001171165"/>
    </source>
</evidence>
<dbReference type="AlphaFoldDB" id="A0AAN3YYM3"/>
<name>A0AAN3YYM3_PROMI</name>
<reference evidence="2" key="1">
    <citation type="submission" date="2023-06" db="EMBL/GenBank/DDBJ databases">
        <authorList>
            <consortium name="Clinical and Environmental Microbiology Branch: Whole genome sequencing antimicrobial resistance pathogens in the healthcare setting"/>
        </authorList>
    </citation>
    <scope>NUCLEOTIDE SEQUENCE</scope>
    <source>
        <strain evidence="2">Microbial</strain>
    </source>
</reference>
<protein>
    <submittedName>
        <fullName evidence="2">Glycosyltransferase family 25 protein</fullName>
    </submittedName>
</protein>
<evidence type="ECO:0000259" key="1">
    <source>
        <dbReference type="Pfam" id="PF01755"/>
    </source>
</evidence>
<proteinExistence type="predicted"/>
<dbReference type="RefSeq" id="WP_206448962.1">
    <property type="nucleotide sequence ID" value="NZ_JAJPRM010000015.1"/>
</dbReference>
<gene>
    <name evidence="2" type="ORF">PW210_002987</name>
</gene>
<dbReference type="Pfam" id="PF01755">
    <property type="entry name" value="Glyco_transf_25"/>
    <property type="match status" value="1"/>
</dbReference>
<accession>A0AAN3YYM3</accession>
<feature type="domain" description="Glycosyl transferase family 25" evidence="1">
    <location>
        <begin position="2"/>
        <end position="171"/>
    </location>
</feature>